<keyword evidence="4" id="KW-0547">Nucleotide-binding</keyword>
<evidence type="ECO:0000256" key="4">
    <source>
        <dbReference type="ARBA" id="ARBA00022741"/>
    </source>
</evidence>
<keyword evidence="2" id="KW-0723">Serine/threonine-protein kinase</keyword>
<evidence type="ECO:0000313" key="11">
    <source>
        <dbReference type="Proteomes" id="UP000324800"/>
    </source>
</evidence>
<dbReference type="GO" id="GO:0004674">
    <property type="term" value="F:protein serine/threonine kinase activity"/>
    <property type="evidence" value="ECO:0007669"/>
    <property type="project" value="UniProtKB-KW"/>
</dbReference>
<dbReference type="InterPro" id="IPR008271">
    <property type="entry name" value="Ser/Thr_kinase_AS"/>
</dbReference>
<dbReference type="GO" id="GO:0005524">
    <property type="term" value="F:ATP binding"/>
    <property type="evidence" value="ECO:0007669"/>
    <property type="project" value="UniProtKB-KW"/>
</dbReference>
<dbReference type="EC" id="2.7.11.1" evidence="1"/>
<dbReference type="PROSITE" id="PS50011">
    <property type="entry name" value="PROTEIN_KINASE_DOM"/>
    <property type="match status" value="1"/>
</dbReference>
<dbReference type="GO" id="GO:0035556">
    <property type="term" value="P:intracellular signal transduction"/>
    <property type="evidence" value="ECO:0007669"/>
    <property type="project" value="TreeGrafter"/>
</dbReference>
<sequence>MPQKTQDEKVGHCMKKLDDFIEQDQLGTNRKQDQQSTSNNSQVFKALYKENGKYYAIKHINRGSILKKKIEQSTLVELDILTRLQHYFVIKLYGNFVLELCRFDLQRLSLKSLHIGAVRYFATEIVEAVEYIHSKGLVHRDLKPENILIDQDGHDNQFLQTILNIKNVQVVKGGVTTDKLDIWALDLIIYFLSIRNNLFAV</sequence>
<dbReference type="PANTHER" id="PTHR24356:SF163">
    <property type="entry name" value="3-PHOSPHOINOSITIDE-DEPENDENT PROTEIN KINASE 1-RELATED"/>
    <property type="match status" value="1"/>
</dbReference>
<dbReference type="InterPro" id="IPR050236">
    <property type="entry name" value="Ser_Thr_kinase_AGC"/>
</dbReference>
<dbReference type="Gene3D" id="1.10.510.10">
    <property type="entry name" value="Transferase(Phosphotransferase) domain 1"/>
    <property type="match status" value="1"/>
</dbReference>
<comment type="catalytic activity">
    <reaction evidence="7">
        <text>L-threonyl-[protein] + ATP = O-phospho-L-threonyl-[protein] + ADP + H(+)</text>
        <dbReference type="Rhea" id="RHEA:46608"/>
        <dbReference type="Rhea" id="RHEA-COMP:11060"/>
        <dbReference type="Rhea" id="RHEA-COMP:11605"/>
        <dbReference type="ChEBI" id="CHEBI:15378"/>
        <dbReference type="ChEBI" id="CHEBI:30013"/>
        <dbReference type="ChEBI" id="CHEBI:30616"/>
        <dbReference type="ChEBI" id="CHEBI:61977"/>
        <dbReference type="ChEBI" id="CHEBI:456216"/>
        <dbReference type="EC" id="2.7.11.1"/>
    </reaction>
</comment>
<name>A0A5J4VBG2_9EUKA</name>
<dbReference type="PROSITE" id="PS00108">
    <property type="entry name" value="PROTEIN_KINASE_ST"/>
    <property type="match status" value="1"/>
</dbReference>
<evidence type="ECO:0000256" key="6">
    <source>
        <dbReference type="ARBA" id="ARBA00022840"/>
    </source>
</evidence>
<dbReference type="SUPFAM" id="SSF56112">
    <property type="entry name" value="Protein kinase-like (PK-like)"/>
    <property type="match status" value="1"/>
</dbReference>
<reference evidence="10 11" key="1">
    <citation type="submission" date="2019-03" db="EMBL/GenBank/DDBJ databases">
        <title>Single cell metagenomics reveals metabolic interactions within the superorganism composed of flagellate Streblomastix strix and complex community of Bacteroidetes bacteria on its surface.</title>
        <authorList>
            <person name="Treitli S.C."/>
            <person name="Kolisko M."/>
            <person name="Husnik F."/>
            <person name="Keeling P."/>
            <person name="Hampl V."/>
        </authorList>
    </citation>
    <scope>NUCLEOTIDE SEQUENCE [LARGE SCALE GENOMIC DNA]</scope>
    <source>
        <strain evidence="10">ST1C</strain>
    </source>
</reference>
<dbReference type="AlphaFoldDB" id="A0A5J4VBG2"/>
<evidence type="ECO:0000256" key="8">
    <source>
        <dbReference type="ARBA" id="ARBA00048679"/>
    </source>
</evidence>
<accession>A0A5J4VBG2</accession>
<evidence type="ECO:0000256" key="2">
    <source>
        <dbReference type="ARBA" id="ARBA00022527"/>
    </source>
</evidence>
<evidence type="ECO:0000256" key="7">
    <source>
        <dbReference type="ARBA" id="ARBA00047899"/>
    </source>
</evidence>
<dbReference type="OrthoDB" id="347657at2759"/>
<evidence type="ECO:0000256" key="1">
    <source>
        <dbReference type="ARBA" id="ARBA00012513"/>
    </source>
</evidence>
<comment type="caution">
    <text evidence="10">The sequence shown here is derived from an EMBL/GenBank/DDBJ whole genome shotgun (WGS) entry which is preliminary data.</text>
</comment>
<keyword evidence="5" id="KW-0418">Kinase</keyword>
<dbReference type="Proteomes" id="UP000324800">
    <property type="component" value="Unassembled WGS sequence"/>
</dbReference>
<organism evidence="10 11">
    <name type="scientific">Streblomastix strix</name>
    <dbReference type="NCBI Taxonomy" id="222440"/>
    <lineage>
        <taxon>Eukaryota</taxon>
        <taxon>Metamonada</taxon>
        <taxon>Preaxostyla</taxon>
        <taxon>Oxymonadida</taxon>
        <taxon>Streblomastigidae</taxon>
        <taxon>Streblomastix</taxon>
    </lineage>
</organism>
<evidence type="ECO:0000259" key="9">
    <source>
        <dbReference type="PROSITE" id="PS50011"/>
    </source>
</evidence>
<dbReference type="PANTHER" id="PTHR24356">
    <property type="entry name" value="SERINE/THREONINE-PROTEIN KINASE"/>
    <property type="match status" value="1"/>
</dbReference>
<gene>
    <name evidence="10" type="ORF">EZS28_024720</name>
</gene>
<comment type="catalytic activity">
    <reaction evidence="8">
        <text>L-seryl-[protein] + ATP = O-phospho-L-seryl-[protein] + ADP + H(+)</text>
        <dbReference type="Rhea" id="RHEA:17989"/>
        <dbReference type="Rhea" id="RHEA-COMP:9863"/>
        <dbReference type="Rhea" id="RHEA-COMP:11604"/>
        <dbReference type="ChEBI" id="CHEBI:15378"/>
        <dbReference type="ChEBI" id="CHEBI:29999"/>
        <dbReference type="ChEBI" id="CHEBI:30616"/>
        <dbReference type="ChEBI" id="CHEBI:83421"/>
        <dbReference type="ChEBI" id="CHEBI:456216"/>
        <dbReference type="EC" id="2.7.11.1"/>
    </reaction>
</comment>
<keyword evidence="6" id="KW-0067">ATP-binding</keyword>
<keyword evidence="3" id="KW-0808">Transferase</keyword>
<feature type="domain" description="Protein kinase" evidence="9">
    <location>
        <begin position="29"/>
        <end position="201"/>
    </location>
</feature>
<dbReference type="InterPro" id="IPR000719">
    <property type="entry name" value="Prot_kinase_dom"/>
</dbReference>
<evidence type="ECO:0000256" key="3">
    <source>
        <dbReference type="ARBA" id="ARBA00022679"/>
    </source>
</evidence>
<dbReference type="Pfam" id="PF00069">
    <property type="entry name" value="Pkinase"/>
    <property type="match status" value="1"/>
</dbReference>
<evidence type="ECO:0000313" key="10">
    <source>
        <dbReference type="EMBL" id="KAA6379752.1"/>
    </source>
</evidence>
<protein>
    <recommendedName>
        <fullName evidence="1">non-specific serine/threonine protein kinase</fullName>
        <ecNumber evidence="1">2.7.11.1</ecNumber>
    </recommendedName>
</protein>
<evidence type="ECO:0000256" key="5">
    <source>
        <dbReference type="ARBA" id="ARBA00022777"/>
    </source>
</evidence>
<dbReference type="EMBL" id="SNRW01008292">
    <property type="protein sequence ID" value="KAA6379752.1"/>
    <property type="molecule type" value="Genomic_DNA"/>
</dbReference>
<dbReference type="Gene3D" id="3.30.200.20">
    <property type="entry name" value="Phosphorylase Kinase, domain 1"/>
    <property type="match status" value="1"/>
</dbReference>
<proteinExistence type="predicted"/>
<dbReference type="SMART" id="SM00220">
    <property type="entry name" value="S_TKc"/>
    <property type="match status" value="1"/>
</dbReference>
<dbReference type="InterPro" id="IPR011009">
    <property type="entry name" value="Kinase-like_dom_sf"/>
</dbReference>